<evidence type="ECO:0000256" key="8">
    <source>
        <dbReference type="ARBA" id="ARBA00022881"/>
    </source>
</evidence>
<reference evidence="11" key="1">
    <citation type="journal article" date="2014" name="Front. Microbiol.">
        <title>High frequency of phylogenetically diverse reductive dehalogenase-homologous genes in deep subseafloor sedimentary metagenomes.</title>
        <authorList>
            <person name="Kawai M."/>
            <person name="Futagami T."/>
            <person name="Toyoda A."/>
            <person name="Takaki Y."/>
            <person name="Nishi S."/>
            <person name="Hori S."/>
            <person name="Arai W."/>
            <person name="Tsubouchi T."/>
            <person name="Morono Y."/>
            <person name="Uchiyama I."/>
            <person name="Ito T."/>
            <person name="Fujiyama A."/>
            <person name="Inagaki F."/>
            <person name="Takami H."/>
        </authorList>
    </citation>
    <scope>NUCLEOTIDE SEQUENCE</scope>
    <source>
        <strain evidence="11">Expedition CK06-06</strain>
    </source>
</reference>
<dbReference type="SUPFAM" id="SSF52540">
    <property type="entry name" value="P-loop containing nucleoside triphosphate hydrolases"/>
    <property type="match status" value="1"/>
</dbReference>
<keyword evidence="10" id="KW-0234">DNA repair</keyword>
<dbReference type="PANTHER" id="PTHR43152:SF3">
    <property type="entry name" value="UVRABC SYSTEM PROTEIN A"/>
    <property type="match status" value="1"/>
</dbReference>
<dbReference type="Gene3D" id="1.20.1580.10">
    <property type="entry name" value="ABC transporter ATPase like domain"/>
    <property type="match status" value="1"/>
</dbReference>
<sequence length="132" mass="14058">GYIRLGQPAPTLSGGEAQRVKLSTELSRRSTGRTLYILDEPTTGLSFEDVAALLRVLQRLVDAGNTVVVIEHHLDVIKNADHIIDLGPGAGDRGGYVVATGTPEEIAQEKSSATGQYLGRVLGKDIEYALTS</sequence>
<proteinExistence type="predicted"/>
<keyword evidence="3" id="KW-0677">Repeat</keyword>
<dbReference type="EMBL" id="BARV01000665">
    <property type="protein sequence ID" value="GAI01103.1"/>
    <property type="molecule type" value="Genomic_DNA"/>
</dbReference>
<dbReference type="PANTHER" id="PTHR43152">
    <property type="entry name" value="UVRABC SYSTEM PROTEIN A"/>
    <property type="match status" value="1"/>
</dbReference>
<evidence type="ECO:0000313" key="11">
    <source>
        <dbReference type="EMBL" id="GAI01103.1"/>
    </source>
</evidence>
<keyword evidence="4" id="KW-0547">Nucleotide-binding</keyword>
<keyword evidence="2" id="KW-0963">Cytoplasm</keyword>
<comment type="subcellular location">
    <subcellularLocation>
        <location evidence="1">Cytoplasm</location>
    </subcellularLocation>
</comment>
<evidence type="ECO:0000256" key="9">
    <source>
        <dbReference type="ARBA" id="ARBA00023125"/>
    </source>
</evidence>
<dbReference type="GO" id="GO:0006281">
    <property type="term" value="P:DNA repair"/>
    <property type="evidence" value="ECO:0007669"/>
    <property type="project" value="UniProtKB-KW"/>
</dbReference>
<gene>
    <name evidence="11" type="ORF">S06H3_02318</name>
</gene>
<evidence type="ECO:0000256" key="3">
    <source>
        <dbReference type="ARBA" id="ARBA00022737"/>
    </source>
</evidence>
<keyword evidence="8" id="KW-0267">Excision nuclease</keyword>
<dbReference type="GO" id="GO:0005737">
    <property type="term" value="C:cytoplasm"/>
    <property type="evidence" value="ECO:0007669"/>
    <property type="project" value="UniProtKB-SubCell"/>
</dbReference>
<keyword evidence="9" id="KW-0238">DNA-binding</keyword>
<organism evidence="11">
    <name type="scientific">marine sediment metagenome</name>
    <dbReference type="NCBI Taxonomy" id="412755"/>
    <lineage>
        <taxon>unclassified sequences</taxon>
        <taxon>metagenomes</taxon>
        <taxon>ecological metagenomes</taxon>
    </lineage>
</organism>
<keyword evidence="7" id="KW-0067">ATP-binding</keyword>
<comment type="caution">
    <text evidence="11">The sequence shown here is derived from an EMBL/GenBank/DDBJ whole genome shotgun (WGS) entry which is preliminary data.</text>
</comment>
<dbReference type="Gene3D" id="3.40.50.300">
    <property type="entry name" value="P-loop containing nucleotide triphosphate hydrolases"/>
    <property type="match status" value="1"/>
</dbReference>
<dbReference type="GO" id="GO:0003677">
    <property type="term" value="F:DNA binding"/>
    <property type="evidence" value="ECO:0007669"/>
    <property type="project" value="UniProtKB-KW"/>
</dbReference>
<evidence type="ECO:0000256" key="5">
    <source>
        <dbReference type="ARBA" id="ARBA00022763"/>
    </source>
</evidence>
<dbReference type="InterPro" id="IPR027417">
    <property type="entry name" value="P-loop_NTPase"/>
</dbReference>
<keyword evidence="5" id="KW-0227">DNA damage</keyword>
<feature type="non-terminal residue" evidence="11">
    <location>
        <position position="1"/>
    </location>
</feature>
<dbReference type="GO" id="GO:0004518">
    <property type="term" value="F:nuclease activity"/>
    <property type="evidence" value="ECO:0007669"/>
    <property type="project" value="UniProtKB-KW"/>
</dbReference>
<dbReference type="GO" id="GO:0005524">
    <property type="term" value="F:ATP binding"/>
    <property type="evidence" value="ECO:0007669"/>
    <property type="project" value="UniProtKB-KW"/>
</dbReference>
<evidence type="ECO:0000256" key="2">
    <source>
        <dbReference type="ARBA" id="ARBA00022490"/>
    </source>
</evidence>
<evidence type="ECO:0000256" key="6">
    <source>
        <dbReference type="ARBA" id="ARBA00022769"/>
    </source>
</evidence>
<evidence type="ECO:0000256" key="4">
    <source>
        <dbReference type="ARBA" id="ARBA00022741"/>
    </source>
</evidence>
<dbReference type="AlphaFoldDB" id="X1K3J2"/>
<evidence type="ECO:0000256" key="10">
    <source>
        <dbReference type="ARBA" id="ARBA00023204"/>
    </source>
</evidence>
<evidence type="ECO:0000256" key="1">
    <source>
        <dbReference type="ARBA" id="ARBA00004496"/>
    </source>
</evidence>
<protein>
    <recommendedName>
        <fullName evidence="12">ABC transporter domain-containing protein</fullName>
    </recommendedName>
</protein>
<evidence type="ECO:0008006" key="12">
    <source>
        <dbReference type="Google" id="ProtNLM"/>
    </source>
</evidence>
<name>X1K3J2_9ZZZZ</name>
<accession>X1K3J2</accession>
<keyword evidence="6" id="KW-0228">DNA excision</keyword>
<evidence type="ECO:0000256" key="7">
    <source>
        <dbReference type="ARBA" id="ARBA00022840"/>
    </source>
</evidence>